<evidence type="ECO:0000256" key="3">
    <source>
        <dbReference type="ARBA" id="ARBA00023121"/>
    </source>
</evidence>
<evidence type="ECO:0000256" key="2">
    <source>
        <dbReference type="ARBA" id="ARBA00023034"/>
    </source>
</evidence>
<keyword evidence="2" id="KW-0333">Golgi apparatus</keyword>
<keyword evidence="3" id="KW-0446">Lipid-binding</keyword>
<name>A0A7W7PLP3_9ACTN</name>
<keyword evidence="6" id="KW-1185">Reference proteome</keyword>
<evidence type="ECO:0000256" key="1">
    <source>
        <dbReference type="ARBA" id="ARBA00004255"/>
    </source>
</evidence>
<accession>A0A7W7PLP3</accession>
<organism evidence="5 6">
    <name type="scientific">Streptomyces olivoverticillatus</name>
    <dbReference type="NCBI Taxonomy" id="66427"/>
    <lineage>
        <taxon>Bacteria</taxon>
        <taxon>Bacillati</taxon>
        <taxon>Actinomycetota</taxon>
        <taxon>Actinomycetes</taxon>
        <taxon>Kitasatosporales</taxon>
        <taxon>Streptomycetaceae</taxon>
        <taxon>Streptomyces</taxon>
    </lineage>
</organism>
<dbReference type="EMBL" id="JACHJH010000005">
    <property type="protein sequence ID" value="MBB4894482.1"/>
    <property type="molecule type" value="Genomic_DNA"/>
</dbReference>
<sequence length="219" mass="24082">MTDPAAALMLPEEVLLLSLNPVSGSRLCQGRFLQYAVAGAALAELELSGHIAEERGRAVVTHPIPPGDPLLADALASLGVSAKGRRAGSPRVRAWVRRAARRQEEEWLARLIERGALRAETRRFLGFVPYHRFPAGQAERSTEVRQRFDAALHAGLPTPRERKLAALVAAAGVTSRLYPSWDQRSVRRSLRRLVHEEWTALAVYRNVREDRASQSGGGG</sequence>
<comment type="subcellular location">
    <subcellularLocation>
        <location evidence="1">Golgi apparatus membrane</location>
        <topology evidence="1">Peripheral membrane protein</topology>
        <orientation evidence="1">Cytoplasmic side</orientation>
    </subcellularLocation>
</comment>
<dbReference type="Gene3D" id="1.10.3630.10">
    <property type="entry name" value="yeast vps74-n-term truncation variant domain like"/>
    <property type="match status" value="1"/>
</dbReference>
<keyword evidence="4" id="KW-0472">Membrane</keyword>
<evidence type="ECO:0000313" key="6">
    <source>
        <dbReference type="Proteomes" id="UP000556084"/>
    </source>
</evidence>
<comment type="caution">
    <text evidence="5">The sequence shown here is derived from an EMBL/GenBank/DDBJ whole genome shotgun (WGS) entry which is preliminary data.</text>
</comment>
<dbReference type="RefSeq" id="WP_184350293.1">
    <property type="nucleotide sequence ID" value="NZ_JACHJH010000005.1"/>
</dbReference>
<dbReference type="Proteomes" id="UP000556084">
    <property type="component" value="Unassembled WGS sequence"/>
</dbReference>
<dbReference type="GO" id="GO:0070273">
    <property type="term" value="F:phosphatidylinositol-4-phosphate binding"/>
    <property type="evidence" value="ECO:0007669"/>
    <property type="project" value="InterPro"/>
</dbReference>
<protein>
    <recommendedName>
        <fullName evidence="7">GPP34 family phosphoprotein</fullName>
    </recommendedName>
</protein>
<evidence type="ECO:0000313" key="5">
    <source>
        <dbReference type="EMBL" id="MBB4894482.1"/>
    </source>
</evidence>
<dbReference type="GO" id="GO:0012505">
    <property type="term" value="C:endomembrane system"/>
    <property type="evidence" value="ECO:0007669"/>
    <property type="project" value="UniProtKB-ARBA"/>
</dbReference>
<dbReference type="InterPro" id="IPR038261">
    <property type="entry name" value="GPP34-like_sf"/>
</dbReference>
<evidence type="ECO:0000256" key="4">
    <source>
        <dbReference type="ARBA" id="ARBA00023136"/>
    </source>
</evidence>
<dbReference type="AlphaFoldDB" id="A0A7W7PLP3"/>
<dbReference type="GO" id="GO:0005737">
    <property type="term" value="C:cytoplasm"/>
    <property type="evidence" value="ECO:0007669"/>
    <property type="project" value="UniProtKB-ARBA"/>
</dbReference>
<dbReference type="Pfam" id="PF05719">
    <property type="entry name" value="GPP34"/>
    <property type="match status" value="1"/>
</dbReference>
<proteinExistence type="predicted"/>
<reference evidence="5 6" key="1">
    <citation type="submission" date="2020-08" db="EMBL/GenBank/DDBJ databases">
        <title>Genomic Encyclopedia of Type Strains, Phase III (KMG-III): the genomes of soil and plant-associated and newly described type strains.</title>
        <authorList>
            <person name="Whitman W."/>
        </authorList>
    </citation>
    <scope>NUCLEOTIDE SEQUENCE [LARGE SCALE GENOMIC DNA]</scope>
    <source>
        <strain evidence="5 6">CECT 3266</strain>
    </source>
</reference>
<gene>
    <name evidence="5" type="ORF">FHS39_003540</name>
</gene>
<dbReference type="InterPro" id="IPR008628">
    <property type="entry name" value="GPP34-like"/>
</dbReference>
<evidence type="ECO:0008006" key="7">
    <source>
        <dbReference type="Google" id="ProtNLM"/>
    </source>
</evidence>